<dbReference type="InterPro" id="IPR036737">
    <property type="entry name" value="OmpA-like_sf"/>
</dbReference>
<dbReference type="SUPFAM" id="SSF110997">
    <property type="entry name" value="Sporulation related repeat"/>
    <property type="match status" value="1"/>
</dbReference>
<keyword evidence="8" id="KW-1185">Reference proteome</keyword>
<comment type="caution">
    <text evidence="7">The sequence shown here is derived from an EMBL/GenBank/DDBJ whole genome shotgun (WGS) entry which is preliminary data.</text>
</comment>
<keyword evidence="2 4" id="KW-0472">Membrane</keyword>
<dbReference type="PANTHER" id="PTHR30329:SF21">
    <property type="entry name" value="LIPOPROTEIN YIAD-RELATED"/>
    <property type="match status" value="1"/>
</dbReference>
<evidence type="ECO:0000313" key="8">
    <source>
        <dbReference type="Proteomes" id="UP001343698"/>
    </source>
</evidence>
<dbReference type="PANTHER" id="PTHR30329">
    <property type="entry name" value="STATOR ELEMENT OF FLAGELLAR MOTOR COMPLEX"/>
    <property type="match status" value="1"/>
</dbReference>
<dbReference type="Gene3D" id="1.25.40.10">
    <property type="entry name" value="Tetratricopeptide repeat domain"/>
    <property type="match status" value="1"/>
</dbReference>
<keyword evidence="5" id="KW-0732">Signal</keyword>
<dbReference type="Pfam" id="PF00691">
    <property type="entry name" value="OmpA"/>
    <property type="match status" value="1"/>
</dbReference>
<dbReference type="InterPro" id="IPR036680">
    <property type="entry name" value="SPOR-like_sf"/>
</dbReference>
<dbReference type="InterPro" id="IPR011042">
    <property type="entry name" value="6-blade_b-propeller_TolB-like"/>
</dbReference>
<feature type="signal peptide" evidence="5">
    <location>
        <begin position="1"/>
        <end position="18"/>
    </location>
</feature>
<evidence type="ECO:0000256" key="5">
    <source>
        <dbReference type="SAM" id="SignalP"/>
    </source>
</evidence>
<evidence type="ECO:0000313" key="7">
    <source>
        <dbReference type="EMBL" id="MEE1971340.1"/>
    </source>
</evidence>
<dbReference type="RefSeq" id="WP_272635885.1">
    <property type="nucleotide sequence ID" value="NZ_JAZDDF010000001.1"/>
</dbReference>
<dbReference type="Pfam" id="PF07676">
    <property type="entry name" value="PD40"/>
    <property type="match status" value="2"/>
</dbReference>
<dbReference type="SUPFAM" id="SSF49478">
    <property type="entry name" value="Cna protein B-type domain"/>
    <property type="match status" value="1"/>
</dbReference>
<feature type="domain" description="OmpA-like" evidence="6">
    <location>
        <begin position="796"/>
        <end position="918"/>
    </location>
</feature>
<dbReference type="InterPro" id="IPR006665">
    <property type="entry name" value="OmpA-like"/>
</dbReference>
<gene>
    <name evidence="7" type="ORF">V1H85_02715</name>
</gene>
<dbReference type="CDD" id="cd07185">
    <property type="entry name" value="OmpA_C-like"/>
    <property type="match status" value="1"/>
</dbReference>
<dbReference type="Gene3D" id="2.120.10.30">
    <property type="entry name" value="TolB, C-terminal domain"/>
    <property type="match status" value="1"/>
</dbReference>
<dbReference type="EMBL" id="JAZDDF010000001">
    <property type="protein sequence ID" value="MEE1971340.1"/>
    <property type="molecule type" value="Genomic_DNA"/>
</dbReference>
<dbReference type="SUPFAM" id="SSF103088">
    <property type="entry name" value="OmpA-like"/>
    <property type="match status" value="1"/>
</dbReference>
<name>A0ABU7IEH6_9FLAO</name>
<comment type="subcellular location">
    <subcellularLocation>
        <location evidence="1">Cell outer membrane</location>
    </subcellularLocation>
</comment>
<proteinExistence type="predicted"/>
<protein>
    <submittedName>
        <fullName evidence="7">OmpA family protein</fullName>
    </submittedName>
</protein>
<dbReference type="PROSITE" id="PS51123">
    <property type="entry name" value="OMPA_2"/>
    <property type="match status" value="1"/>
</dbReference>
<keyword evidence="3" id="KW-0998">Cell outer membrane</keyword>
<dbReference type="PRINTS" id="PR01021">
    <property type="entry name" value="OMPADOMAIN"/>
</dbReference>
<feature type="chain" id="PRO_5047495867" evidence="5">
    <location>
        <begin position="19"/>
        <end position="918"/>
    </location>
</feature>
<dbReference type="Proteomes" id="UP001343698">
    <property type="component" value="Unassembled WGS sequence"/>
</dbReference>
<dbReference type="InterPro" id="IPR006664">
    <property type="entry name" value="OMP_bac"/>
</dbReference>
<evidence type="ECO:0000256" key="1">
    <source>
        <dbReference type="ARBA" id="ARBA00004442"/>
    </source>
</evidence>
<evidence type="ECO:0000259" key="6">
    <source>
        <dbReference type="PROSITE" id="PS51123"/>
    </source>
</evidence>
<accession>A0ABU7IEH6</accession>
<dbReference type="SUPFAM" id="SSF82171">
    <property type="entry name" value="DPP6 N-terminal domain-like"/>
    <property type="match status" value="1"/>
</dbReference>
<dbReference type="InterPro" id="IPR011659">
    <property type="entry name" value="WD40"/>
</dbReference>
<evidence type="ECO:0000256" key="2">
    <source>
        <dbReference type="ARBA" id="ARBA00023136"/>
    </source>
</evidence>
<reference evidence="7 8" key="1">
    <citation type="submission" date="2024-01" db="EMBL/GenBank/DDBJ databases">
        <title>Maribacter spp. originated from different algae showed divergent polysaccharides utilization ability.</title>
        <authorList>
            <person name="Wang H."/>
            <person name="Wu Y."/>
        </authorList>
    </citation>
    <scope>NUCLEOTIDE SEQUENCE [LARGE SCALE GENOMIC DNA]</scope>
    <source>
        <strain evidence="7 8">KPT27_14</strain>
    </source>
</reference>
<evidence type="ECO:0000256" key="4">
    <source>
        <dbReference type="PROSITE-ProRule" id="PRU00473"/>
    </source>
</evidence>
<sequence>MKYILSICVFLFSLSMGAQDFQTGLASSNTGASNNTTDQKFYTIDRTDDERFFNAARANNIPQRTLTDIDGFSNGYYVISGVFSKDNKLDKQVKKLNKQGFTAGYIKNPKNKLYYLYLNHYSSWQKAIADCKSDFDGKYDDDVWILNMVIDNSFDNSVIASEKELLENRLPEGGNIIYSDAFSSNRAATKTATVYYTNQDKIDEYKEAVSGLQESSVASAETNTNQSKTNTSQLRESKKEILVRPLEPEDVTYDMIQEQATKSDLAVMEEEFQDNPGSKSIESDPNKSMIIKRADAYFDKMWYAEAAKLYETALENNKAEQSYEVLQKIADAHYFNTNMEQAYKWYNTMYETYGDQMSADNIFRYAHSLKGTGNYARSKRLMRLYNKKYEAQLGKATVSANQREQILDRLINAEPKFDIKNLGINSEYSDFSPAFLEQDKVVFASAKDSSVFTTRRYKWDNQPYLDLYTAKLNEETQELRDAIKFNKKINTKYHEAAVTFTPDNNTMFFTRNNYGKKLRRDSKGINHLKIYKSVKVDGQWAEATEVPFNSDSYSTGHPVLSPDGRKMYFVSDMPGSIGETDIFVADLLEDGSFSEPRNLGPGINTAKKEMFPFVNGEKLYFSSDGYVGMGGLDVYEAAFNEDGGFEEVKNLGKPINSNKDDFSFIVNEEKQMGYFASNRDGGKGFDDIYSFKTLKIEEVPVVKNAIAGVVTELVTGDVMPRALVELLDENNMKLKEVEAGEDGSFMFEDLDANTKYTLKTTRNSYFYDEREVATADNDTINVDIQMRKLKEMIAVEDGIRKLKTEMIHFDFDKSYIRPDAAKELDKLVSVMNEYPQMIIKIESHTDSRGSDVYNKYLSDRRAKSTREYIISKGIAPERIQSAIGYGEERLLNECNGSVRCTEERHYLNRRSEFIIVDL</sequence>
<dbReference type="Gene3D" id="2.60.40.1120">
    <property type="entry name" value="Carboxypeptidase-like, regulatory domain"/>
    <property type="match status" value="1"/>
</dbReference>
<dbReference type="Gene3D" id="3.30.1330.60">
    <property type="entry name" value="OmpA-like domain"/>
    <property type="match status" value="1"/>
</dbReference>
<evidence type="ECO:0000256" key="3">
    <source>
        <dbReference type="ARBA" id="ARBA00023237"/>
    </source>
</evidence>
<dbReference type="InterPro" id="IPR050330">
    <property type="entry name" value="Bact_OuterMem_StrucFunc"/>
</dbReference>
<organism evidence="7 8">
    <name type="scientific">Maribacter flavus</name>
    <dbReference type="NCBI Taxonomy" id="1658664"/>
    <lineage>
        <taxon>Bacteria</taxon>
        <taxon>Pseudomonadati</taxon>
        <taxon>Bacteroidota</taxon>
        <taxon>Flavobacteriia</taxon>
        <taxon>Flavobacteriales</taxon>
        <taxon>Flavobacteriaceae</taxon>
        <taxon>Maribacter</taxon>
    </lineage>
</organism>
<dbReference type="InterPro" id="IPR011990">
    <property type="entry name" value="TPR-like_helical_dom_sf"/>
</dbReference>